<dbReference type="InterPro" id="IPR003732">
    <property type="entry name" value="Daa-tRNA_deacyls_DTD"/>
</dbReference>
<accession>A0ABT4RBY3</accession>
<keyword evidence="2" id="KW-0820">tRNA-binding</keyword>
<comment type="caution">
    <text evidence="3">The sequence shown here is derived from an EMBL/GenBank/DDBJ whole genome shotgun (WGS) entry which is preliminary data.</text>
</comment>
<dbReference type="Pfam" id="PF02580">
    <property type="entry name" value="Tyr_Deacylase"/>
    <property type="match status" value="1"/>
</dbReference>
<keyword evidence="2 3" id="KW-0378">Hydrolase</keyword>
<evidence type="ECO:0000256" key="1">
    <source>
        <dbReference type="ARBA" id="ARBA00009673"/>
    </source>
</evidence>
<protein>
    <recommendedName>
        <fullName evidence="2">D-aminoacyl-tRNA deacylase</fullName>
        <shortName evidence="2">DTD</shortName>
        <ecNumber evidence="2">3.1.1.96</ecNumber>
    </recommendedName>
    <alternativeName>
        <fullName evidence="2">Gly-tRNA(Ala) deacylase</fullName>
        <ecNumber evidence="2">3.1.1.-</ecNumber>
    </alternativeName>
</protein>
<dbReference type="EMBL" id="JAPCID010000001">
    <property type="protein sequence ID" value="MDA0136043.1"/>
    <property type="molecule type" value="Genomic_DNA"/>
</dbReference>
<evidence type="ECO:0000313" key="4">
    <source>
        <dbReference type="Proteomes" id="UP001147700"/>
    </source>
</evidence>
<gene>
    <name evidence="2 3" type="primary">dtd</name>
    <name evidence="3" type="ORF">OJ962_00925</name>
</gene>
<dbReference type="HAMAP" id="MF_00518">
    <property type="entry name" value="Deacylase_Dtd"/>
    <property type="match status" value="1"/>
</dbReference>
<organism evidence="3 4">
    <name type="scientific">Solirubrobacter deserti</name>
    <dbReference type="NCBI Taxonomy" id="2282478"/>
    <lineage>
        <taxon>Bacteria</taxon>
        <taxon>Bacillati</taxon>
        <taxon>Actinomycetota</taxon>
        <taxon>Thermoleophilia</taxon>
        <taxon>Solirubrobacterales</taxon>
        <taxon>Solirubrobacteraceae</taxon>
        <taxon>Solirubrobacter</taxon>
    </lineage>
</organism>
<dbReference type="InterPro" id="IPR023509">
    <property type="entry name" value="DTD-like_sf"/>
</dbReference>
<dbReference type="PANTHER" id="PTHR10472:SF5">
    <property type="entry name" value="D-AMINOACYL-TRNA DEACYLASE 1"/>
    <property type="match status" value="1"/>
</dbReference>
<name>A0ABT4RBY3_9ACTN</name>
<comment type="domain">
    <text evidence="2">A Gly-cisPro motif from one monomer fits into the active site of the other monomer to allow specific chiral rejection of L-amino acids.</text>
</comment>
<evidence type="ECO:0000256" key="2">
    <source>
        <dbReference type="HAMAP-Rule" id="MF_00518"/>
    </source>
</evidence>
<sequence>MRALVQRVSRASVTVEGEITGAIGPGLLVLLGVTHSDTEADCDRLADKVRALRIFEDADGKMNEALGERDILCVSQFTLYGDTRRGNRPAFVDAARPETAEPLYERFCARVNAQRGVFGAHMDVELVNDGPVTLLLEIPG</sequence>
<proteinExistence type="inferred from homology"/>
<dbReference type="Proteomes" id="UP001147700">
    <property type="component" value="Unassembled WGS sequence"/>
</dbReference>
<keyword evidence="2" id="KW-0963">Cytoplasm</keyword>
<reference evidence="3" key="1">
    <citation type="submission" date="2022-10" db="EMBL/GenBank/DDBJ databases">
        <title>The WGS of Solirubrobacter sp. CPCC 204708.</title>
        <authorList>
            <person name="Jiang Z."/>
        </authorList>
    </citation>
    <scope>NUCLEOTIDE SEQUENCE</scope>
    <source>
        <strain evidence="3">CPCC 204708</strain>
    </source>
</reference>
<dbReference type="CDD" id="cd00563">
    <property type="entry name" value="Dtyr_deacylase"/>
    <property type="match status" value="1"/>
</dbReference>
<dbReference type="GO" id="GO:0051499">
    <property type="term" value="F:D-aminoacyl-tRNA deacylase activity"/>
    <property type="evidence" value="ECO:0007669"/>
    <property type="project" value="UniProtKB-EC"/>
</dbReference>
<evidence type="ECO:0000313" key="3">
    <source>
        <dbReference type="EMBL" id="MDA0136043.1"/>
    </source>
</evidence>
<comment type="similarity">
    <text evidence="1 2">Belongs to the DTD family.</text>
</comment>
<keyword evidence="4" id="KW-1185">Reference proteome</keyword>
<comment type="catalytic activity">
    <reaction evidence="2">
        <text>a D-aminoacyl-tRNA + H2O = a tRNA + a D-alpha-amino acid + H(+)</text>
        <dbReference type="Rhea" id="RHEA:13953"/>
        <dbReference type="Rhea" id="RHEA-COMP:10123"/>
        <dbReference type="Rhea" id="RHEA-COMP:10124"/>
        <dbReference type="ChEBI" id="CHEBI:15377"/>
        <dbReference type="ChEBI" id="CHEBI:15378"/>
        <dbReference type="ChEBI" id="CHEBI:59871"/>
        <dbReference type="ChEBI" id="CHEBI:78442"/>
        <dbReference type="ChEBI" id="CHEBI:79333"/>
        <dbReference type="EC" id="3.1.1.96"/>
    </reaction>
</comment>
<dbReference type="NCBIfam" id="TIGR00256">
    <property type="entry name" value="D-aminoacyl-tRNA deacylase"/>
    <property type="match status" value="1"/>
</dbReference>
<comment type="function">
    <text evidence="2">An aminoacyl-tRNA editing enzyme that deacylates mischarged D-aminoacyl-tRNAs. Also deacylates mischarged glycyl-tRNA(Ala), protecting cells against glycine mischarging by AlaRS. Acts via tRNA-based rather than protein-based catalysis; rejects L-amino acids rather than detecting D-amino acids in the active site. By recycling D-aminoacyl-tRNA to D-amino acids and free tRNA molecules, this enzyme counteracts the toxicity associated with the formation of D-aminoacyl-tRNA entities in vivo and helps enforce protein L-homochirality.</text>
</comment>
<dbReference type="SUPFAM" id="SSF69500">
    <property type="entry name" value="DTD-like"/>
    <property type="match status" value="1"/>
</dbReference>
<dbReference type="RefSeq" id="WP_202954673.1">
    <property type="nucleotide sequence ID" value="NZ_JAPCID010000001.1"/>
</dbReference>
<dbReference type="EC" id="3.1.1.-" evidence="2"/>
<keyword evidence="2" id="KW-0694">RNA-binding</keyword>
<comment type="subunit">
    <text evidence="2">Homodimer.</text>
</comment>
<dbReference type="EC" id="3.1.1.96" evidence="2"/>
<dbReference type="PANTHER" id="PTHR10472">
    <property type="entry name" value="D-TYROSYL-TRNA TYR DEACYLASE"/>
    <property type="match status" value="1"/>
</dbReference>
<comment type="subcellular location">
    <subcellularLocation>
        <location evidence="2">Cytoplasm</location>
    </subcellularLocation>
</comment>
<feature type="short sequence motif" description="Gly-cisPro motif, important for rejection of L-amino acids" evidence="2">
    <location>
        <begin position="130"/>
        <end position="131"/>
    </location>
</feature>
<dbReference type="Gene3D" id="3.50.80.10">
    <property type="entry name" value="D-tyrosyl-tRNA(Tyr) deacylase"/>
    <property type="match status" value="1"/>
</dbReference>
<comment type="catalytic activity">
    <reaction evidence="2">
        <text>glycyl-tRNA(Ala) + H2O = tRNA(Ala) + glycine + H(+)</text>
        <dbReference type="Rhea" id="RHEA:53744"/>
        <dbReference type="Rhea" id="RHEA-COMP:9657"/>
        <dbReference type="Rhea" id="RHEA-COMP:13640"/>
        <dbReference type="ChEBI" id="CHEBI:15377"/>
        <dbReference type="ChEBI" id="CHEBI:15378"/>
        <dbReference type="ChEBI" id="CHEBI:57305"/>
        <dbReference type="ChEBI" id="CHEBI:78442"/>
        <dbReference type="ChEBI" id="CHEBI:78522"/>
    </reaction>
</comment>